<feature type="domain" description="BD-FAE-like" evidence="4">
    <location>
        <begin position="19"/>
        <end position="220"/>
    </location>
</feature>
<protein>
    <recommendedName>
        <fullName evidence="3">Kynurenine formamidase</fullName>
        <shortName evidence="3">KFA</shortName>
        <shortName evidence="3">KFase</shortName>
        <ecNumber evidence="3">3.5.1.9</ecNumber>
    </recommendedName>
    <alternativeName>
        <fullName evidence="3">Arylformamidase</fullName>
    </alternativeName>
    <alternativeName>
        <fullName evidence="3">N-formylkynurenine formamidase</fullName>
        <shortName evidence="3">FKF</shortName>
    </alternativeName>
</protein>
<dbReference type="AlphaFoldDB" id="A0A9N8YWQ6"/>
<feature type="active site" evidence="3">
    <location>
        <position position="207"/>
    </location>
</feature>
<dbReference type="InterPro" id="IPR029058">
    <property type="entry name" value="AB_hydrolase_fold"/>
</dbReference>
<comment type="subunit">
    <text evidence="3">Homodimer.</text>
</comment>
<feature type="short sequence motif" description="HGGXW" evidence="3">
    <location>
        <begin position="40"/>
        <end position="44"/>
    </location>
</feature>
<organism evidence="5 6">
    <name type="scientific">Paraglomus occultum</name>
    <dbReference type="NCBI Taxonomy" id="144539"/>
    <lineage>
        <taxon>Eukaryota</taxon>
        <taxon>Fungi</taxon>
        <taxon>Fungi incertae sedis</taxon>
        <taxon>Mucoromycota</taxon>
        <taxon>Glomeromycotina</taxon>
        <taxon>Glomeromycetes</taxon>
        <taxon>Paraglomerales</taxon>
        <taxon>Paraglomeraceae</taxon>
        <taxon>Paraglomus</taxon>
    </lineage>
</organism>
<evidence type="ECO:0000313" key="5">
    <source>
        <dbReference type="EMBL" id="CAG8460815.1"/>
    </source>
</evidence>
<dbReference type="PANTHER" id="PTHR48081:SF33">
    <property type="entry name" value="KYNURENINE FORMAMIDASE"/>
    <property type="match status" value="1"/>
</dbReference>
<dbReference type="HAMAP" id="MF_03014">
    <property type="entry name" value="KFase"/>
    <property type="match status" value="1"/>
</dbReference>
<evidence type="ECO:0000259" key="4">
    <source>
        <dbReference type="Pfam" id="PF20434"/>
    </source>
</evidence>
<comment type="similarity">
    <text evidence="3">Belongs to the kynurenine formamidase family.</text>
</comment>
<evidence type="ECO:0000256" key="1">
    <source>
        <dbReference type="ARBA" id="ARBA00022801"/>
    </source>
</evidence>
<sequence>MHEEDLFYIEKSTNTQQALDLILPLNLSPGYHPPILIFVHGGAWRTGDKSEFLAFGKELSQKANVAVALVNYRLSTEATPEIKHPNHIEDVAAAVFWVYQHSKKYNYRRDRIYLVGHSAGAFLASQLVFMPEYLDRYNPSVRDQIRGVVGIEGIYDLVDLVETWPSYIDFVSGAFGLNETIYKTASPQHCTPTVNIPPYLIIHSRNDELVHLAHSEKFVSHVQKFTLVCDFDTSLTGTHDGILGTNSLVDRIADFVIMLESKELDHCRISNKVVDEI</sequence>
<dbReference type="InterPro" id="IPR027519">
    <property type="entry name" value="KFase_ver/fungi-typ"/>
</dbReference>
<feature type="active site" description="Nucleophile" evidence="3">
    <location>
        <position position="118"/>
    </location>
</feature>
<comment type="caution">
    <text evidence="5">The sequence shown here is derived from an EMBL/GenBank/DDBJ whole genome shotgun (WGS) entry which is preliminary data.</text>
</comment>
<dbReference type="EMBL" id="CAJVPJ010000029">
    <property type="protein sequence ID" value="CAG8460815.1"/>
    <property type="molecule type" value="Genomic_DNA"/>
</dbReference>
<reference evidence="5" key="1">
    <citation type="submission" date="2021-06" db="EMBL/GenBank/DDBJ databases">
        <authorList>
            <person name="Kallberg Y."/>
            <person name="Tangrot J."/>
            <person name="Rosling A."/>
        </authorList>
    </citation>
    <scope>NUCLEOTIDE SEQUENCE</scope>
    <source>
        <strain evidence="5">IA702</strain>
    </source>
</reference>
<dbReference type="OrthoDB" id="6495301at2759"/>
<comment type="pathway">
    <text evidence="3">Amino-acid degradation; L-tryptophan degradation via kynurenine pathway; L-kynurenine from L-tryptophan: step 2/2.</text>
</comment>
<evidence type="ECO:0000256" key="2">
    <source>
        <dbReference type="ARBA" id="ARBA00023079"/>
    </source>
</evidence>
<comment type="domain">
    <text evidence="3">The main chain amide nitrogen atoms of the second glycine and its adjacent residue in the HGGXW motif define the oxyanion hole, and stabilize the oxyanion that forms during the nucleophilic attack by the catalytic serine during substrate cleavage.</text>
</comment>
<evidence type="ECO:0000256" key="3">
    <source>
        <dbReference type="HAMAP-Rule" id="MF_03014"/>
    </source>
</evidence>
<dbReference type="SUPFAM" id="SSF53474">
    <property type="entry name" value="alpha/beta-Hydrolases"/>
    <property type="match status" value="1"/>
</dbReference>
<dbReference type="GO" id="GO:0019441">
    <property type="term" value="P:L-tryptophan catabolic process to kynurenine"/>
    <property type="evidence" value="ECO:0007669"/>
    <property type="project" value="UniProtKB-UniRule"/>
</dbReference>
<comment type="function">
    <text evidence="3">Catalyzes the hydrolysis of N-formyl-L-kynurenine to L-kynurenine, the second step in the kynurenine pathway of tryptophan degradation. Kynurenine may be further oxidized to nicotinic acid, NAD(H) and NADP(H). Required for elimination of toxic metabolites.</text>
</comment>
<dbReference type="GO" id="GO:0034354">
    <property type="term" value="P:'de novo' NAD+ biosynthetic process from L-tryptophan"/>
    <property type="evidence" value="ECO:0007669"/>
    <property type="project" value="UniProtKB-UniRule"/>
</dbReference>
<dbReference type="InterPro" id="IPR050300">
    <property type="entry name" value="GDXG_lipolytic_enzyme"/>
</dbReference>
<gene>
    <name evidence="5" type="ORF">POCULU_LOCUS549</name>
</gene>
<evidence type="ECO:0000313" key="6">
    <source>
        <dbReference type="Proteomes" id="UP000789572"/>
    </source>
</evidence>
<accession>A0A9N8YWQ6</accession>
<keyword evidence="6" id="KW-1185">Reference proteome</keyword>
<proteinExistence type="inferred from homology"/>
<feature type="active site" evidence="3">
    <location>
        <position position="239"/>
    </location>
</feature>
<dbReference type="Gene3D" id="3.40.50.1820">
    <property type="entry name" value="alpha/beta hydrolase"/>
    <property type="match status" value="1"/>
</dbReference>
<dbReference type="Pfam" id="PF20434">
    <property type="entry name" value="BD-FAE"/>
    <property type="match status" value="1"/>
</dbReference>
<keyword evidence="2 3" id="KW-0823">Tryptophan catabolism</keyword>
<dbReference type="PANTHER" id="PTHR48081">
    <property type="entry name" value="AB HYDROLASE SUPERFAMILY PROTEIN C4A8.06C"/>
    <property type="match status" value="1"/>
</dbReference>
<dbReference type="GO" id="GO:0004061">
    <property type="term" value="F:arylformamidase activity"/>
    <property type="evidence" value="ECO:0007669"/>
    <property type="project" value="UniProtKB-UniRule"/>
</dbReference>
<comment type="catalytic activity">
    <reaction evidence="3">
        <text>N-formyl-L-kynurenine + H2O = L-kynurenine + formate + H(+)</text>
        <dbReference type="Rhea" id="RHEA:13009"/>
        <dbReference type="ChEBI" id="CHEBI:15377"/>
        <dbReference type="ChEBI" id="CHEBI:15378"/>
        <dbReference type="ChEBI" id="CHEBI:15740"/>
        <dbReference type="ChEBI" id="CHEBI:57959"/>
        <dbReference type="ChEBI" id="CHEBI:58629"/>
        <dbReference type="EC" id="3.5.1.9"/>
    </reaction>
</comment>
<dbReference type="Proteomes" id="UP000789572">
    <property type="component" value="Unassembled WGS sequence"/>
</dbReference>
<keyword evidence="1 3" id="KW-0378">Hydrolase</keyword>
<dbReference type="InterPro" id="IPR049492">
    <property type="entry name" value="BD-FAE-like_dom"/>
</dbReference>
<name>A0A9N8YWQ6_9GLOM</name>
<dbReference type="EC" id="3.5.1.9" evidence="3"/>